<dbReference type="GO" id="GO:0046872">
    <property type="term" value="F:metal ion binding"/>
    <property type="evidence" value="ECO:0007669"/>
    <property type="project" value="UniProtKB-KW"/>
</dbReference>
<reference evidence="2" key="1">
    <citation type="submission" date="2024-06" db="EMBL/GenBank/DDBJ databases">
        <authorList>
            <person name="Coelho C."/>
            <person name="Bento M."/>
            <person name="Garcia E."/>
            <person name="Camelo A."/>
            <person name="Brandao I."/>
            <person name="Espirito Santo C."/>
            <person name="Trovao J."/>
            <person name="Verissimo A."/>
            <person name="Costa J."/>
            <person name="Tiago I."/>
        </authorList>
    </citation>
    <scope>NUCLEOTIDE SEQUENCE</scope>
    <source>
        <strain evidence="2">KWT182</strain>
    </source>
</reference>
<protein>
    <submittedName>
        <fullName evidence="2">HAD-IA family hydrolase</fullName>
    </submittedName>
</protein>
<organism evidence="2">
    <name type="scientific">Acerihabitans sp. KWT182</name>
    <dbReference type="NCBI Taxonomy" id="3157919"/>
    <lineage>
        <taxon>Bacteria</taxon>
        <taxon>Pseudomonadati</taxon>
        <taxon>Pseudomonadota</taxon>
        <taxon>Gammaproteobacteria</taxon>
        <taxon>Enterobacterales</taxon>
        <taxon>Pectobacteriaceae</taxon>
        <taxon>Acerihabitans</taxon>
    </lineage>
</organism>
<keyword evidence="2" id="KW-0378">Hydrolase</keyword>
<dbReference type="SFLD" id="SFLDG01129">
    <property type="entry name" value="C1.5:_HAD__Beta-PGM__Phosphata"/>
    <property type="match status" value="1"/>
</dbReference>
<dbReference type="InterPro" id="IPR041492">
    <property type="entry name" value="HAD_2"/>
</dbReference>
<dbReference type="GO" id="GO:0050308">
    <property type="term" value="F:sugar-phosphatase activity"/>
    <property type="evidence" value="ECO:0007669"/>
    <property type="project" value="TreeGrafter"/>
</dbReference>
<dbReference type="AlphaFoldDB" id="A0AAU7Q4I8"/>
<dbReference type="NCBIfam" id="TIGR01509">
    <property type="entry name" value="HAD-SF-IA-v3"/>
    <property type="match status" value="1"/>
</dbReference>
<dbReference type="PRINTS" id="PR00413">
    <property type="entry name" value="HADHALOGNASE"/>
</dbReference>
<gene>
    <name evidence="2" type="ORF">ABK905_13440</name>
</gene>
<evidence type="ECO:0000313" key="2">
    <source>
        <dbReference type="EMBL" id="XBS67918.1"/>
    </source>
</evidence>
<dbReference type="PANTHER" id="PTHR43481:SF4">
    <property type="entry name" value="GLYCEROL-1-PHOSPHATE PHOSPHOHYDROLASE 1-RELATED"/>
    <property type="match status" value="1"/>
</dbReference>
<dbReference type="SFLD" id="SFLDS00003">
    <property type="entry name" value="Haloacid_Dehalogenase"/>
    <property type="match status" value="1"/>
</dbReference>
<dbReference type="PANTHER" id="PTHR43481">
    <property type="entry name" value="FRUCTOSE-1-PHOSPHATE PHOSPHATASE"/>
    <property type="match status" value="1"/>
</dbReference>
<dbReference type="Gene3D" id="1.10.150.240">
    <property type="entry name" value="Putative phosphatase, domain 2"/>
    <property type="match status" value="1"/>
</dbReference>
<dbReference type="InterPro" id="IPR006439">
    <property type="entry name" value="HAD-SF_hydro_IA"/>
</dbReference>
<dbReference type="InterPro" id="IPR023214">
    <property type="entry name" value="HAD_sf"/>
</dbReference>
<dbReference type="InterPro" id="IPR036412">
    <property type="entry name" value="HAD-like_sf"/>
</dbReference>
<name>A0AAU7Q4I8_9GAMM</name>
<dbReference type="Gene3D" id="3.40.50.1000">
    <property type="entry name" value="HAD superfamily/HAD-like"/>
    <property type="match status" value="1"/>
</dbReference>
<sequence length="217" mass="23593">MHFRGLLFDLDGTLVNSLDFVEASWSAWADRKGLNPRAVRNYLHGKPAVNTLRHFLPDASDVAIKQEFLALEDYEARNTKGITAVAGAGEFLNRLNSLAVPWGIVTSGSLKVASARIRHATLPFPPVLITSEDIERGKPDPDPFLRGAERLNVPASCCIAFEDSRAGLQSARNAGNVVVEVVTPQSTAHDITTFATISNYLGLDVSHTRGGDFLLRL</sequence>
<accession>A0AAU7Q4I8</accession>
<dbReference type="EMBL" id="CP157947">
    <property type="protein sequence ID" value="XBS67918.1"/>
    <property type="molecule type" value="Genomic_DNA"/>
</dbReference>
<dbReference type="Pfam" id="PF13419">
    <property type="entry name" value="HAD_2"/>
    <property type="match status" value="1"/>
</dbReference>
<dbReference type="GO" id="GO:0043136">
    <property type="term" value="F:sn-glycerol 3-phosphatase activity"/>
    <property type="evidence" value="ECO:0007669"/>
    <property type="project" value="TreeGrafter"/>
</dbReference>
<dbReference type="SUPFAM" id="SSF56784">
    <property type="entry name" value="HAD-like"/>
    <property type="match status" value="1"/>
</dbReference>
<evidence type="ECO:0000256" key="1">
    <source>
        <dbReference type="ARBA" id="ARBA00022723"/>
    </source>
</evidence>
<keyword evidence="1" id="KW-0479">Metal-binding</keyword>
<dbReference type="InterPro" id="IPR023198">
    <property type="entry name" value="PGP-like_dom2"/>
</dbReference>
<proteinExistence type="predicted"/>
<dbReference type="InterPro" id="IPR051806">
    <property type="entry name" value="HAD-like_SPP"/>
</dbReference>